<organism evidence="2 3">
    <name type="scientific">Gordonia amicalis</name>
    <dbReference type="NCBI Taxonomy" id="89053"/>
    <lineage>
        <taxon>Bacteria</taxon>
        <taxon>Bacillati</taxon>
        <taxon>Actinomycetota</taxon>
        <taxon>Actinomycetes</taxon>
        <taxon>Mycobacteriales</taxon>
        <taxon>Gordoniaceae</taxon>
        <taxon>Gordonia</taxon>
    </lineage>
</organism>
<feature type="domain" description="HTH cro/C1-type" evidence="1">
    <location>
        <begin position="21"/>
        <end position="76"/>
    </location>
</feature>
<dbReference type="InterPro" id="IPR001387">
    <property type="entry name" value="Cro/C1-type_HTH"/>
</dbReference>
<reference evidence="2" key="1">
    <citation type="submission" date="2023-10" db="EMBL/GenBank/DDBJ databases">
        <title>Development of a sustainable strategy for remediation of hydrocarbon-contaminated territories based on the waste exchange concept.</title>
        <authorList>
            <person name="Krivoruchko A."/>
        </authorList>
    </citation>
    <scope>NUCLEOTIDE SEQUENCE</scope>
    <source>
        <strain evidence="2">IEGM 1279</strain>
    </source>
</reference>
<dbReference type="Gene3D" id="1.10.260.40">
    <property type="entry name" value="lambda repressor-like DNA-binding domains"/>
    <property type="match status" value="1"/>
</dbReference>
<dbReference type="Proteomes" id="UP001185922">
    <property type="component" value="Unassembled WGS sequence"/>
</dbReference>
<evidence type="ECO:0000259" key="1">
    <source>
        <dbReference type="PROSITE" id="PS50943"/>
    </source>
</evidence>
<dbReference type="AlphaFoldDB" id="A0AAE4R013"/>
<dbReference type="InterPro" id="IPR010982">
    <property type="entry name" value="Lambda_DNA-bd_dom_sf"/>
</dbReference>
<dbReference type="CDD" id="cd00093">
    <property type="entry name" value="HTH_XRE"/>
    <property type="match status" value="1"/>
</dbReference>
<dbReference type="GO" id="GO:0003677">
    <property type="term" value="F:DNA binding"/>
    <property type="evidence" value="ECO:0007669"/>
    <property type="project" value="InterPro"/>
</dbReference>
<comment type="caution">
    <text evidence="2">The sequence shown here is derived from an EMBL/GenBank/DDBJ whole genome shotgun (WGS) entry which is preliminary data.</text>
</comment>
<dbReference type="Pfam" id="PF01381">
    <property type="entry name" value="HTH_3"/>
    <property type="match status" value="1"/>
</dbReference>
<dbReference type="SMART" id="SM00530">
    <property type="entry name" value="HTH_XRE"/>
    <property type="match status" value="1"/>
</dbReference>
<sequence>MIEKEIHAMNHVQRRAIGHLVRKERLAQQLSAQTVADRAGINKSTLIRIENGDIASPTVDSLKHIGDVLDIPVADLYTAAGWLPGSQLPTPAIYLKAKFKHLPASAIAEIETHIERIAATHDRAASGPQPGEDE</sequence>
<dbReference type="EMBL" id="JAWLKH010000002">
    <property type="protein sequence ID" value="MDV6310749.1"/>
    <property type="molecule type" value="Genomic_DNA"/>
</dbReference>
<protein>
    <submittedName>
        <fullName evidence="2">Helix-turn-helix transcriptional regulator</fullName>
    </submittedName>
</protein>
<accession>A0AAE4R013</accession>
<proteinExistence type="predicted"/>
<name>A0AAE4R013_9ACTN</name>
<dbReference type="PROSITE" id="PS50943">
    <property type="entry name" value="HTH_CROC1"/>
    <property type="match status" value="1"/>
</dbReference>
<dbReference type="RefSeq" id="WP_317510209.1">
    <property type="nucleotide sequence ID" value="NZ_JAWLKH010000002.1"/>
</dbReference>
<gene>
    <name evidence="2" type="ORF">R3Q15_02340</name>
</gene>
<dbReference type="SUPFAM" id="SSF47413">
    <property type="entry name" value="lambda repressor-like DNA-binding domains"/>
    <property type="match status" value="1"/>
</dbReference>
<evidence type="ECO:0000313" key="3">
    <source>
        <dbReference type="Proteomes" id="UP001185922"/>
    </source>
</evidence>
<evidence type="ECO:0000313" key="2">
    <source>
        <dbReference type="EMBL" id="MDV6310749.1"/>
    </source>
</evidence>